<organism evidence="1 2">
    <name type="scientific">Saguinus oedipus</name>
    <name type="common">Cotton-top tamarin</name>
    <name type="synonym">Oedipomidas oedipus</name>
    <dbReference type="NCBI Taxonomy" id="9490"/>
    <lineage>
        <taxon>Eukaryota</taxon>
        <taxon>Metazoa</taxon>
        <taxon>Chordata</taxon>
        <taxon>Craniata</taxon>
        <taxon>Vertebrata</taxon>
        <taxon>Euteleostomi</taxon>
        <taxon>Mammalia</taxon>
        <taxon>Eutheria</taxon>
        <taxon>Euarchontoglires</taxon>
        <taxon>Primates</taxon>
        <taxon>Haplorrhini</taxon>
        <taxon>Platyrrhini</taxon>
        <taxon>Cebidae</taxon>
        <taxon>Callitrichinae</taxon>
        <taxon>Saguinus</taxon>
    </lineage>
</organism>
<accession>A0ABQ9W9Q0</accession>
<keyword evidence="1" id="KW-0131">Cell cycle</keyword>
<dbReference type="GO" id="GO:0051301">
    <property type="term" value="P:cell division"/>
    <property type="evidence" value="ECO:0007669"/>
    <property type="project" value="UniProtKB-KW"/>
</dbReference>
<gene>
    <name evidence="1" type="primary">CDCA2_1</name>
    <name evidence="1" type="ORF">P7K49_005057</name>
</gene>
<dbReference type="Proteomes" id="UP001266305">
    <property type="component" value="Unassembled WGS sequence"/>
</dbReference>
<name>A0ABQ9W9Q0_SAGOE</name>
<proteinExistence type="predicted"/>
<dbReference type="PANTHER" id="PTHR21603">
    <property type="entry name" value="ANTIGEN KI-67-LIKE PROTEIN"/>
    <property type="match status" value="1"/>
</dbReference>
<dbReference type="EMBL" id="JASSZA010000002">
    <property type="protein sequence ID" value="KAK2118170.1"/>
    <property type="molecule type" value="Genomic_DNA"/>
</dbReference>
<keyword evidence="1" id="KW-0132">Cell division</keyword>
<keyword evidence="2" id="KW-1185">Reference proteome</keyword>
<protein>
    <submittedName>
        <fullName evidence="1">Cell division cycle-associated protein 2</fullName>
    </submittedName>
</protein>
<dbReference type="PANTHER" id="PTHR21603:SF16">
    <property type="entry name" value="CELL DIVISION CYCLE-ASSOCIATED PROTEIN 2"/>
    <property type="match status" value="1"/>
</dbReference>
<reference evidence="1 2" key="1">
    <citation type="submission" date="2023-05" db="EMBL/GenBank/DDBJ databases">
        <title>B98-5 Cell Line De Novo Hybrid Assembly: An Optical Mapping Approach.</title>
        <authorList>
            <person name="Kananen K."/>
            <person name="Auerbach J.A."/>
            <person name="Kautto E."/>
            <person name="Blachly J.S."/>
        </authorList>
    </citation>
    <scope>NUCLEOTIDE SEQUENCE [LARGE SCALE GENOMIC DNA]</scope>
    <source>
        <strain evidence="1">B95-8</strain>
        <tissue evidence="1">Cell line</tissue>
    </source>
</reference>
<sequence length="255" mass="28498">MPLSFWELGRLTPQKHAKLPPNPCILDTFKSPLNFSTVTIEQLGITPKSFVRNSAGKSSSYLKKFRRCSAVGVRGSPETNHLICFITQQQNIKNGRKSPLAQDSPSQGSPALYRNFNALREQISAFQSAFHFIRGNEKTTGHPEFSQARRVSEVTDLTRKVGLSACQQSGFPAVLCSKRQRISYQRDFDENLTDAEGKAIDLQIFNDDTDRRCAVETSADLSEKSSKPGSTQSGLLVEKFSPFRAHRDFKCTQDC</sequence>
<evidence type="ECO:0000313" key="2">
    <source>
        <dbReference type="Proteomes" id="UP001266305"/>
    </source>
</evidence>
<comment type="caution">
    <text evidence="1">The sequence shown here is derived from an EMBL/GenBank/DDBJ whole genome shotgun (WGS) entry which is preliminary data.</text>
</comment>
<evidence type="ECO:0000313" key="1">
    <source>
        <dbReference type="EMBL" id="KAK2118170.1"/>
    </source>
</evidence>